<dbReference type="GO" id="GO:0042158">
    <property type="term" value="P:lipoprotein biosynthetic process"/>
    <property type="evidence" value="ECO:0007669"/>
    <property type="project" value="UniProtKB-UniRule"/>
</dbReference>
<feature type="transmembrane region" description="Helical" evidence="9">
    <location>
        <begin position="198"/>
        <end position="217"/>
    </location>
</feature>
<evidence type="ECO:0000256" key="4">
    <source>
        <dbReference type="ARBA" id="ARBA00022679"/>
    </source>
</evidence>
<reference evidence="12" key="1">
    <citation type="submission" date="2018-06" db="EMBL/GenBank/DDBJ databases">
        <title>Aestuariibacter litoralis strain KCTC 52945T.</title>
        <authorList>
            <person name="Li X."/>
            <person name="Salam N."/>
            <person name="Li J.-L."/>
            <person name="Chen Y.-M."/>
            <person name="Yang Z.-W."/>
            <person name="Zhang L.-Y."/>
            <person name="Han M.-X."/>
            <person name="Xiao M."/>
            <person name="Li W.-J."/>
        </authorList>
    </citation>
    <scope>NUCLEOTIDE SEQUENCE [LARGE SCALE GENOMIC DNA]</scope>
    <source>
        <strain evidence="12">KCTC 52945</strain>
    </source>
</reference>
<dbReference type="SUPFAM" id="SSF56317">
    <property type="entry name" value="Carbon-nitrogen hydrolase"/>
    <property type="match status" value="1"/>
</dbReference>
<evidence type="ECO:0000256" key="2">
    <source>
        <dbReference type="ARBA" id="ARBA00010065"/>
    </source>
</evidence>
<feature type="transmembrane region" description="Helical" evidence="9">
    <location>
        <begin position="125"/>
        <end position="144"/>
    </location>
</feature>
<keyword evidence="12" id="KW-1185">Reference proteome</keyword>
<dbReference type="UniPathway" id="UPA00666"/>
<feature type="domain" description="CN hydrolase" evidence="10">
    <location>
        <begin position="237"/>
        <end position="489"/>
    </location>
</feature>
<gene>
    <name evidence="9 11" type="primary">lnt</name>
    <name evidence="11" type="ORF">DK847_16360</name>
</gene>
<feature type="transmembrane region" description="Helical" evidence="9">
    <location>
        <begin position="36"/>
        <end position="53"/>
    </location>
</feature>
<comment type="subcellular location">
    <subcellularLocation>
        <location evidence="1 9">Cell membrane</location>
        <topology evidence="1 9">Multi-pass membrane protein</topology>
    </subcellularLocation>
</comment>
<comment type="caution">
    <text evidence="11">The sequence shown here is derived from an EMBL/GenBank/DDBJ whole genome shotgun (WGS) entry which is preliminary data.</text>
</comment>
<dbReference type="PANTHER" id="PTHR38686:SF1">
    <property type="entry name" value="APOLIPOPROTEIN N-ACYLTRANSFERASE"/>
    <property type="match status" value="1"/>
</dbReference>
<evidence type="ECO:0000313" key="11">
    <source>
        <dbReference type="EMBL" id="PZF75796.1"/>
    </source>
</evidence>
<dbReference type="Pfam" id="PF20154">
    <property type="entry name" value="LNT_N"/>
    <property type="match status" value="1"/>
</dbReference>
<dbReference type="EC" id="2.3.1.269" evidence="9"/>
<evidence type="ECO:0000256" key="9">
    <source>
        <dbReference type="HAMAP-Rule" id="MF_01148"/>
    </source>
</evidence>
<proteinExistence type="inferred from homology"/>
<feature type="transmembrane region" description="Helical" evidence="9">
    <location>
        <begin position="164"/>
        <end position="191"/>
    </location>
</feature>
<accession>A0A2W2BQY0</accession>
<comment type="catalytic activity">
    <reaction evidence="9">
        <text>N-terminal S-1,2-diacyl-sn-glyceryl-L-cysteinyl-[lipoprotein] + a glycerophospholipid = N-acyl-S-1,2-diacyl-sn-glyceryl-L-cysteinyl-[lipoprotein] + a 2-acyl-sn-glycero-3-phospholipid + H(+)</text>
        <dbReference type="Rhea" id="RHEA:48228"/>
        <dbReference type="Rhea" id="RHEA-COMP:14681"/>
        <dbReference type="Rhea" id="RHEA-COMP:14684"/>
        <dbReference type="ChEBI" id="CHEBI:15378"/>
        <dbReference type="ChEBI" id="CHEBI:136912"/>
        <dbReference type="ChEBI" id="CHEBI:140656"/>
        <dbReference type="ChEBI" id="CHEBI:140657"/>
        <dbReference type="ChEBI" id="CHEBI:140660"/>
        <dbReference type="EC" id="2.3.1.269"/>
    </reaction>
</comment>
<dbReference type="Proteomes" id="UP000248795">
    <property type="component" value="Unassembled WGS sequence"/>
</dbReference>
<evidence type="ECO:0000256" key="5">
    <source>
        <dbReference type="ARBA" id="ARBA00022692"/>
    </source>
</evidence>
<dbReference type="CDD" id="cd07571">
    <property type="entry name" value="ALP_N-acyl_transferase"/>
    <property type="match status" value="1"/>
</dbReference>
<dbReference type="PANTHER" id="PTHR38686">
    <property type="entry name" value="APOLIPOPROTEIN N-ACYLTRANSFERASE"/>
    <property type="match status" value="1"/>
</dbReference>
<keyword evidence="6 9" id="KW-1133">Transmembrane helix</keyword>
<name>A0A2W2BQY0_9HYPH</name>
<feature type="transmembrane region" description="Helical" evidence="9">
    <location>
        <begin position="502"/>
        <end position="519"/>
    </location>
</feature>
<keyword evidence="11" id="KW-0449">Lipoprotein</keyword>
<comment type="similarity">
    <text evidence="2 9">Belongs to the CN hydrolase family. Apolipoprotein N-acyltransferase subfamily.</text>
</comment>
<keyword evidence="3 9" id="KW-1003">Cell membrane</keyword>
<keyword evidence="7 9" id="KW-0472">Membrane</keyword>
<evidence type="ECO:0000256" key="3">
    <source>
        <dbReference type="ARBA" id="ARBA00022475"/>
    </source>
</evidence>
<comment type="function">
    <text evidence="9">Catalyzes the phospholipid dependent N-acylation of the N-terminal cysteine of apolipoprotein, the last step in lipoprotein maturation.</text>
</comment>
<protein>
    <recommendedName>
        <fullName evidence="9">Apolipoprotein N-acyltransferase</fullName>
        <shortName evidence="9">ALP N-acyltransferase</shortName>
        <ecNumber evidence="9">2.3.1.269</ecNumber>
    </recommendedName>
</protein>
<dbReference type="InterPro" id="IPR036526">
    <property type="entry name" value="C-N_Hydrolase_sf"/>
</dbReference>
<keyword evidence="5 9" id="KW-0812">Transmembrane</keyword>
<evidence type="ECO:0000256" key="1">
    <source>
        <dbReference type="ARBA" id="ARBA00004651"/>
    </source>
</evidence>
<evidence type="ECO:0000256" key="8">
    <source>
        <dbReference type="ARBA" id="ARBA00023315"/>
    </source>
</evidence>
<dbReference type="PROSITE" id="PS50263">
    <property type="entry name" value="CN_HYDROLASE"/>
    <property type="match status" value="1"/>
</dbReference>
<feature type="transmembrane region" description="Helical" evidence="9">
    <location>
        <begin position="92"/>
        <end position="113"/>
    </location>
</feature>
<feature type="transmembrane region" description="Helical" evidence="9">
    <location>
        <begin position="12"/>
        <end position="30"/>
    </location>
</feature>
<comment type="pathway">
    <text evidence="9">Protein modification; lipoprotein biosynthesis (N-acyl transfer).</text>
</comment>
<keyword evidence="8 9" id="KW-0012">Acyltransferase</keyword>
<dbReference type="GO" id="GO:0005886">
    <property type="term" value="C:plasma membrane"/>
    <property type="evidence" value="ECO:0007669"/>
    <property type="project" value="UniProtKB-SubCell"/>
</dbReference>
<dbReference type="GO" id="GO:0016410">
    <property type="term" value="F:N-acyltransferase activity"/>
    <property type="evidence" value="ECO:0007669"/>
    <property type="project" value="UniProtKB-UniRule"/>
</dbReference>
<dbReference type="HAMAP" id="MF_01148">
    <property type="entry name" value="Lnt"/>
    <property type="match status" value="1"/>
</dbReference>
<keyword evidence="4 9" id="KW-0808">Transferase</keyword>
<dbReference type="Pfam" id="PF00795">
    <property type="entry name" value="CN_hydrolase"/>
    <property type="match status" value="1"/>
</dbReference>
<dbReference type="InterPro" id="IPR045378">
    <property type="entry name" value="LNT_N"/>
</dbReference>
<evidence type="ECO:0000256" key="6">
    <source>
        <dbReference type="ARBA" id="ARBA00022989"/>
    </source>
</evidence>
<sequence length="525" mass="56498">MIRLFQRMASLPPAARGALSVLAGAIIAIGLPPLGWWPLAFLGFPLFLMLLASGPRKGWRDGFGLGWAFGLGYFAVAFHWIGFAFLVQADTYLWMMPFMLGILAGGMAIYWGLAALLARRFGGNGLQLALTFSAVLAGAEWLRGHLLTGFPWAAPGLLVDGMGGVAQAAAVIGMTGLSLLVILWASLPLVFLQGGSRASRVAAAVILLSLPAVWIWGDARLRTARDDMVPGVAIRIVQPNLPQDETWREDNARQILDDLEQLSALPTAERPEGIGGISHVVWPESAVPFLIDESPVARAELAPLLGGRTVLLTGAVRLDRKGEGEDPDAHNSIIVFDGRAEPVARYDKWRLVPGGEFLPLAWLLEPLGFRKVVQTPGSFVPGPGPRTITLPGGLRAALTICYEAIFPQRLVDDAERPQVIVNVTNDGWFGRSTGPWQHLAQARLRTIEQGLPMIRAANTGISAVIDPYGRTLRMLPLMEKGVVDSPLPVALSPTPYGRWGDFWLVLLATAVLGCAYLAGKSTSRG</sequence>
<evidence type="ECO:0000313" key="12">
    <source>
        <dbReference type="Proteomes" id="UP000248795"/>
    </source>
</evidence>
<evidence type="ECO:0000259" key="10">
    <source>
        <dbReference type="PROSITE" id="PS50263"/>
    </source>
</evidence>
<organism evidence="11 12">
    <name type="scientific">Aestuariivirga litoralis</name>
    <dbReference type="NCBI Taxonomy" id="2650924"/>
    <lineage>
        <taxon>Bacteria</taxon>
        <taxon>Pseudomonadati</taxon>
        <taxon>Pseudomonadota</taxon>
        <taxon>Alphaproteobacteria</taxon>
        <taxon>Hyphomicrobiales</taxon>
        <taxon>Aestuariivirgaceae</taxon>
        <taxon>Aestuariivirga</taxon>
    </lineage>
</organism>
<dbReference type="AlphaFoldDB" id="A0A2W2BQY0"/>
<dbReference type="Gene3D" id="3.60.110.10">
    <property type="entry name" value="Carbon-nitrogen hydrolase"/>
    <property type="match status" value="1"/>
</dbReference>
<dbReference type="EMBL" id="QKVK01000008">
    <property type="protein sequence ID" value="PZF75796.1"/>
    <property type="molecule type" value="Genomic_DNA"/>
</dbReference>
<dbReference type="NCBIfam" id="TIGR00546">
    <property type="entry name" value="lnt"/>
    <property type="match status" value="1"/>
</dbReference>
<dbReference type="InterPro" id="IPR003010">
    <property type="entry name" value="C-N_Hydrolase"/>
</dbReference>
<evidence type="ECO:0000256" key="7">
    <source>
        <dbReference type="ARBA" id="ARBA00023136"/>
    </source>
</evidence>
<dbReference type="InterPro" id="IPR004563">
    <property type="entry name" value="Apolipo_AcylTrfase"/>
</dbReference>
<feature type="transmembrane region" description="Helical" evidence="9">
    <location>
        <begin position="65"/>
        <end position="86"/>
    </location>
</feature>